<dbReference type="PATRIC" id="fig|84022.5.peg.1822"/>
<protein>
    <recommendedName>
        <fullName evidence="3 9">Flagellar biosynthetic protein FliR</fullName>
    </recommendedName>
</protein>
<keyword evidence="8 10" id="KW-0975">Bacterial flagellum</keyword>
<feature type="transmembrane region" description="Helical" evidence="10">
    <location>
        <begin position="12"/>
        <end position="33"/>
    </location>
</feature>
<dbReference type="AlphaFoldDB" id="A0A0D8I9R2"/>
<evidence type="ECO:0000256" key="3">
    <source>
        <dbReference type="ARBA" id="ARBA00021717"/>
    </source>
</evidence>
<evidence type="ECO:0000256" key="9">
    <source>
        <dbReference type="NCBIfam" id="TIGR01400"/>
    </source>
</evidence>
<evidence type="ECO:0000256" key="8">
    <source>
        <dbReference type="ARBA" id="ARBA00023143"/>
    </source>
</evidence>
<evidence type="ECO:0000256" key="1">
    <source>
        <dbReference type="ARBA" id="ARBA00002578"/>
    </source>
</evidence>
<dbReference type="EMBL" id="CP009687">
    <property type="protein sequence ID" value="AKL95465.1"/>
    <property type="molecule type" value="Genomic_DNA"/>
</dbReference>
<feature type="transmembrane region" description="Helical" evidence="10">
    <location>
        <begin position="215"/>
        <end position="239"/>
    </location>
</feature>
<dbReference type="NCBIfam" id="TIGR01400">
    <property type="entry name" value="fliR"/>
    <property type="match status" value="1"/>
</dbReference>
<dbReference type="InterPro" id="IPR002010">
    <property type="entry name" value="T3SS_IM_R"/>
</dbReference>
<evidence type="ECO:0000256" key="4">
    <source>
        <dbReference type="ARBA" id="ARBA00022475"/>
    </source>
</evidence>
<feature type="transmembrane region" description="Helical" evidence="10">
    <location>
        <begin position="79"/>
        <end position="103"/>
    </location>
</feature>
<keyword evidence="4 10" id="KW-1003">Cell membrane</keyword>
<evidence type="ECO:0000313" key="12">
    <source>
        <dbReference type="Proteomes" id="UP000035704"/>
    </source>
</evidence>
<comment type="function">
    <text evidence="1 10">Role in flagellar biosynthesis.</text>
</comment>
<name>A0A0D8I9R2_9CLOT</name>
<dbReference type="STRING" id="84022.CACET_c20170"/>
<evidence type="ECO:0000313" key="11">
    <source>
        <dbReference type="EMBL" id="AKL95465.1"/>
    </source>
</evidence>
<dbReference type="RefSeq" id="WP_044825932.1">
    <property type="nucleotide sequence ID" value="NZ_CP009687.1"/>
</dbReference>
<keyword evidence="12" id="KW-1185">Reference proteome</keyword>
<dbReference type="GO" id="GO:0044780">
    <property type="term" value="P:bacterial-type flagellum assembly"/>
    <property type="evidence" value="ECO:0007669"/>
    <property type="project" value="UniProtKB-UniRule"/>
</dbReference>
<dbReference type="GO" id="GO:0006605">
    <property type="term" value="P:protein targeting"/>
    <property type="evidence" value="ECO:0007669"/>
    <property type="project" value="UniProtKB-UniRule"/>
</dbReference>
<comment type="similarity">
    <text evidence="2 10">Belongs to the FliR/MopE/SpaR family.</text>
</comment>
<feature type="transmembrane region" description="Helical" evidence="10">
    <location>
        <begin position="181"/>
        <end position="203"/>
    </location>
</feature>
<gene>
    <name evidence="11" type="primary">fliR</name>
    <name evidence="11" type="ORF">CACET_c20170</name>
</gene>
<keyword evidence="11" id="KW-0966">Cell projection</keyword>
<evidence type="ECO:0000256" key="2">
    <source>
        <dbReference type="ARBA" id="ARBA00009772"/>
    </source>
</evidence>
<dbReference type="Proteomes" id="UP000035704">
    <property type="component" value="Chromosome"/>
</dbReference>
<comment type="subcellular location">
    <subcellularLocation>
        <location evidence="10">Cell membrane</location>
        <topology evidence="10">Multi-pass membrane protein</topology>
    </subcellularLocation>
    <subcellularLocation>
        <location evidence="10">Bacterial flagellum basal body</location>
    </subcellularLocation>
</comment>
<keyword evidence="5 10" id="KW-0812">Transmembrane</keyword>
<dbReference type="Pfam" id="PF01311">
    <property type="entry name" value="Bac_export_1"/>
    <property type="match status" value="1"/>
</dbReference>
<evidence type="ECO:0000256" key="7">
    <source>
        <dbReference type="ARBA" id="ARBA00023136"/>
    </source>
</evidence>
<accession>A0A0D8I9R2</accession>
<dbReference type="PANTHER" id="PTHR30065">
    <property type="entry name" value="FLAGELLAR BIOSYNTHETIC PROTEIN FLIR"/>
    <property type="match status" value="1"/>
</dbReference>
<feature type="transmembrane region" description="Helical" evidence="10">
    <location>
        <begin position="123"/>
        <end position="141"/>
    </location>
</feature>
<feature type="transmembrane region" description="Helical" evidence="10">
    <location>
        <begin position="39"/>
        <end position="58"/>
    </location>
</feature>
<sequence>MDNIYDLLLLNIDLLILILIRVTGIFVIAPVFGRNNLPMMMKIGISLLIAFILLPILATTSSLHHNNFVELAISTANEFLIGVIIGFIGFLYFSTLYLAGTIIDTQMGFSMVNVLDPQTNTQIPIMGNYYNILFTLLFLLFDGHHYLIRALVYSYDMLPVGVTFTVGEEGLYALTSIMTEVFMLAFRFSAPVLAMIFLANVLLGILARTMPQMNVFIVGMPLKVMVGLLTVLITLQFVVPFSEKLFDSMFYSLRAFIDIISRG</sequence>
<evidence type="ECO:0000256" key="5">
    <source>
        <dbReference type="ARBA" id="ARBA00022692"/>
    </source>
</evidence>
<evidence type="ECO:0000256" key="6">
    <source>
        <dbReference type="ARBA" id="ARBA00022989"/>
    </source>
</evidence>
<dbReference type="GO" id="GO:0009425">
    <property type="term" value="C:bacterial-type flagellum basal body"/>
    <property type="evidence" value="ECO:0007669"/>
    <property type="project" value="UniProtKB-SubCell"/>
</dbReference>
<dbReference type="PRINTS" id="PR00953">
    <property type="entry name" value="TYPE3IMRPROT"/>
</dbReference>
<dbReference type="InterPro" id="IPR006303">
    <property type="entry name" value="FliR"/>
</dbReference>
<dbReference type="OrthoDB" id="9807748at2"/>
<organism evidence="11 12">
    <name type="scientific">Clostridium aceticum</name>
    <dbReference type="NCBI Taxonomy" id="84022"/>
    <lineage>
        <taxon>Bacteria</taxon>
        <taxon>Bacillati</taxon>
        <taxon>Bacillota</taxon>
        <taxon>Clostridia</taxon>
        <taxon>Eubacteriales</taxon>
        <taxon>Clostridiaceae</taxon>
        <taxon>Clostridium</taxon>
    </lineage>
</organism>
<keyword evidence="6 10" id="KW-1133">Transmembrane helix</keyword>
<evidence type="ECO:0000256" key="10">
    <source>
        <dbReference type="RuleBase" id="RU362071"/>
    </source>
</evidence>
<dbReference type="KEGG" id="cace:CACET_c20170"/>
<feature type="transmembrane region" description="Helical" evidence="10">
    <location>
        <begin position="153"/>
        <end position="175"/>
    </location>
</feature>
<reference evidence="11 12" key="1">
    <citation type="submission" date="2014-10" db="EMBL/GenBank/DDBJ databases">
        <title>Genome sequence of Clostridium aceticum DSM 1496.</title>
        <authorList>
            <person name="Poehlein A."/>
            <person name="Schiel-Bengelsdorf B."/>
            <person name="Gottschalk G."/>
            <person name="Duerre P."/>
            <person name="Daniel R."/>
        </authorList>
    </citation>
    <scope>NUCLEOTIDE SEQUENCE [LARGE SCALE GENOMIC DNA]</scope>
    <source>
        <strain evidence="11 12">DSM 1496</strain>
    </source>
</reference>
<keyword evidence="11" id="KW-0969">Cilium</keyword>
<keyword evidence="11" id="KW-0282">Flagellum</keyword>
<keyword evidence="7 10" id="KW-0472">Membrane</keyword>
<dbReference type="PANTHER" id="PTHR30065:SF1">
    <property type="entry name" value="SURFACE PRESENTATION OF ANTIGENS PROTEIN SPAR"/>
    <property type="match status" value="1"/>
</dbReference>
<dbReference type="GO" id="GO:0005886">
    <property type="term" value="C:plasma membrane"/>
    <property type="evidence" value="ECO:0007669"/>
    <property type="project" value="UniProtKB-SubCell"/>
</dbReference>
<proteinExistence type="inferred from homology"/>